<sequence length="599" mass="64195">MDSSRKMFVWGANEDNQLGQVVGESKLVSVPQLVSTQKWGDLVRVSCGYKHTLLLNRDGEVFSAGANEFGQLGRNKSENFEMIQALKDHTIVDITCGAYHNAAISYTGRLYTWGCNSNGQLGREGDDPSVKMVRSLAEHRASLGLEHSLVLTETSDVYVFGANIWGQLGLGFRSEEPTPVPQKLTCLAGLPIRCIAAGGHHSAVLTMSGSVFTWGANKNGQLGLGPVASVGPGSSDGHGGRSSIEGAQKHCVSVPTLVRGLKGMEVVHLACGEAHSVVLRRDGSIYSFGGNQFGQLGQGESTKYIPLPCQVSDLSGSTVTQIACGRMHTVVLTPQSGRIYAFGAGYDGQLGNEDLADSMVPKLVQEYIAQLRNEHSALPLPAPMCRSDSISSTTYSSSRNMSMLSTVDSSDVRNTTATFSRIEAVFSSSACLAASCLSERHFKTGRDEHGVDLDGARNLQHELFQLLNLKQLHRLICKLLTCFQNFARTNYPAVECLRYFMVLLVSDLLNVPRRCRPGATFSVSSTASNRSGGSSLGGADTSGGGVGSPSTYTMDASDEGPYLTVKDAPLNADVFLHELAKAIIKLEPAPFKIFGNFFS</sequence>
<dbReference type="GO" id="GO:0061630">
    <property type="term" value="F:ubiquitin protein ligase activity"/>
    <property type="evidence" value="ECO:0007669"/>
    <property type="project" value="TreeGrafter"/>
</dbReference>
<dbReference type="PRINTS" id="PR00633">
    <property type="entry name" value="RCCNDNSATION"/>
</dbReference>
<comment type="caution">
    <text evidence="5">The sequence shown here is derived from an EMBL/GenBank/DDBJ whole genome shotgun (WGS) entry which is preliminary data.</text>
</comment>
<dbReference type="SUPFAM" id="SSF50985">
    <property type="entry name" value="RCC1/BLIP-II"/>
    <property type="match status" value="2"/>
</dbReference>
<dbReference type="InterPro" id="IPR058923">
    <property type="entry name" value="RCC1-like_dom"/>
</dbReference>
<organism evidence="5 6">
    <name type="scientific">Fasciola hepatica</name>
    <name type="common">Liver fluke</name>
    <dbReference type="NCBI Taxonomy" id="6192"/>
    <lineage>
        <taxon>Eukaryota</taxon>
        <taxon>Metazoa</taxon>
        <taxon>Spiralia</taxon>
        <taxon>Lophotrochozoa</taxon>
        <taxon>Platyhelminthes</taxon>
        <taxon>Trematoda</taxon>
        <taxon>Digenea</taxon>
        <taxon>Plagiorchiida</taxon>
        <taxon>Echinostomata</taxon>
        <taxon>Echinostomatoidea</taxon>
        <taxon>Fasciolidae</taxon>
        <taxon>Fasciola</taxon>
    </lineage>
</organism>
<dbReference type="Proteomes" id="UP000230066">
    <property type="component" value="Unassembled WGS sequence"/>
</dbReference>
<evidence type="ECO:0000313" key="5">
    <source>
        <dbReference type="EMBL" id="THD28069.1"/>
    </source>
</evidence>
<reference evidence="5" key="1">
    <citation type="submission" date="2019-03" db="EMBL/GenBank/DDBJ databases">
        <title>Improved annotation for the trematode Fasciola hepatica.</title>
        <authorList>
            <person name="Choi Y.-J."/>
            <person name="Martin J."/>
            <person name="Mitreva M."/>
        </authorList>
    </citation>
    <scope>NUCLEOTIDE SEQUENCE [LARGE SCALE GENOMIC DNA]</scope>
</reference>
<feature type="repeat" description="RCC1" evidence="2">
    <location>
        <begin position="108"/>
        <end position="154"/>
    </location>
</feature>
<dbReference type="GO" id="GO:0005737">
    <property type="term" value="C:cytoplasm"/>
    <property type="evidence" value="ECO:0007669"/>
    <property type="project" value="TreeGrafter"/>
</dbReference>
<evidence type="ECO:0000256" key="3">
    <source>
        <dbReference type="SAM" id="MobiDB-lite"/>
    </source>
</evidence>
<keyword evidence="6" id="KW-1185">Reference proteome</keyword>
<feature type="repeat" description="RCC1" evidence="2">
    <location>
        <begin position="155"/>
        <end position="208"/>
    </location>
</feature>
<feature type="repeat" description="RCC1" evidence="2">
    <location>
        <begin position="5"/>
        <end position="58"/>
    </location>
</feature>
<feature type="repeat" description="RCC1" evidence="2">
    <location>
        <begin position="59"/>
        <end position="107"/>
    </location>
</feature>
<keyword evidence="1" id="KW-0677">Repeat</keyword>
<gene>
    <name evidence="5" type="ORF">D915_001010</name>
</gene>
<protein>
    <submittedName>
        <fullName evidence="5">E3 ubiquitin protein ligase HERC4</fullName>
    </submittedName>
</protein>
<dbReference type="Pfam" id="PF25390">
    <property type="entry name" value="WD40_RLD"/>
    <property type="match status" value="1"/>
</dbReference>
<dbReference type="PROSITE" id="PS50012">
    <property type="entry name" value="RCC1_3"/>
    <property type="match status" value="6"/>
</dbReference>
<dbReference type="GO" id="GO:0006511">
    <property type="term" value="P:ubiquitin-dependent protein catabolic process"/>
    <property type="evidence" value="ECO:0007669"/>
    <property type="project" value="TreeGrafter"/>
</dbReference>
<dbReference type="InterPro" id="IPR000408">
    <property type="entry name" value="Reg_chr_condens"/>
</dbReference>
<feature type="compositionally biased region" description="Gly residues" evidence="3">
    <location>
        <begin position="534"/>
        <end position="547"/>
    </location>
</feature>
<dbReference type="PANTHER" id="PTHR45622">
    <property type="entry name" value="UBIQUITIN-PROTEIN LIGASE E3A-RELATED"/>
    <property type="match status" value="1"/>
</dbReference>
<dbReference type="EMBL" id="JXXN02000243">
    <property type="protein sequence ID" value="THD28069.1"/>
    <property type="molecule type" value="Genomic_DNA"/>
</dbReference>
<name>A0A4E0RH23_FASHE</name>
<evidence type="ECO:0000256" key="1">
    <source>
        <dbReference type="ARBA" id="ARBA00022737"/>
    </source>
</evidence>
<dbReference type="InterPro" id="IPR051709">
    <property type="entry name" value="Ub-ligase/GTPase-reg"/>
</dbReference>
<evidence type="ECO:0000256" key="2">
    <source>
        <dbReference type="PROSITE-ProRule" id="PRU00235"/>
    </source>
</evidence>
<feature type="domain" description="RCC1-like" evidence="4">
    <location>
        <begin position="7"/>
        <end position="368"/>
    </location>
</feature>
<evidence type="ECO:0000259" key="4">
    <source>
        <dbReference type="Pfam" id="PF25390"/>
    </source>
</evidence>
<dbReference type="InterPro" id="IPR009091">
    <property type="entry name" value="RCC1/BLIP-II"/>
</dbReference>
<evidence type="ECO:0000313" key="6">
    <source>
        <dbReference type="Proteomes" id="UP000230066"/>
    </source>
</evidence>
<dbReference type="PROSITE" id="PS00626">
    <property type="entry name" value="RCC1_2"/>
    <property type="match status" value="3"/>
</dbReference>
<dbReference type="AlphaFoldDB" id="A0A4E0RH23"/>
<feature type="repeat" description="RCC1" evidence="2">
    <location>
        <begin position="283"/>
        <end position="335"/>
    </location>
</feature>
<feature type="repeat" description="RCC1" evidence="2">
    <location>
        <begin position="209"/>
        <end position="282"/>
    </location>
</feature>
<dbReference type="Gene3D" id="2.130.10.30">
    <property type="entry name" value="Regulator of chromosome condensation 1/beta-lactamase-inhibitor protein II"/>
    <property type="match status" value="2"/>
</dbReference>
<feature type="region of interest" description="Disordered" evidence="3">
    <location>
        <begin position="523"/>
        <end position="551"/>
    </location>
</feature>
<accession>A0A4E0RH23</accession>
<dbReference type="PANTHER" id="PTHR45622:SF76">
    <property type="entry name" value="HECT AND RLD DOMAIN CONTAINING E3 UBIQUITIN LIGASE 4, ISOFORM C"/>
    <property type="match status" value="1"/>
</dbReference>
<dbReference type="GO" id="GO:0016567">
    <property type="term" value="P:protein ubiquitination"/>
    <property type="evidence" value="ECO:0007669"/>
    <property type="project" value="TreeGrafter"/>
</dbReference>
<feature type="compositionally biased region" description="Low complexity" evidence="3">
    <location>
        <begin position="523"/>
        <end position="533"/>
    </location>
</feature>
<proteinExistence type="predicted"/>